<sequence length="102" mass="11298">MAGPPTAAACSSIGPASVTRDRSDVLRPGVLLEPQRQAAFARGIEQTVRFVNELLENEVVKWALERFYRDSRCGSVMIPWTAETCLDRLGRESLYEPGEEGD</sequence>
<organism evidence="1 2">
    <name type="scientific">Reyranella soli</name>
    <dbReference type="NCBI Taxonomy" id="1230389"/>
    <lineage>
        <taxon>Bacteria</taxon>
        <taxon>Pseudomonadati</taxon>
        <taxon>Pseudomonadota</taxon>
        <taxon>Alphaproteobacteria</taxon>
        <taxon>Hyphomicrobiales</taxon>
        <taxon>Reyranellaceae</taxon>
        <taxon>Reyranella</taxon>
    </lineage>
</organism>
<protein>
    <submittedName>
        <fullName evidence="1">Uncharacterized protein</fullName>
    </submittedName>
</protein>
<keyword evidence="2" id="KW-1185">Reference proteome</keyword>
<name>A0A512NPG5_9HYPH</name>
<dbReference type="RefSeq" id="WP_147156158.1">
    <property type="nucleotide sequence ID" value="NZ_BKAJ01000184.1"/>
</dbReference>
<dbReference type="Proteomes" id="UP000321058">
    <property type="component" value="Unassembled WGS sequence"/>
</dbReference>
<evidence type="ECO:0000313" key="1">
    <source>
        <dbReference type="EMBL" id="GEP60829.1"/>
    </source>
</evidence>
<gene>
    <name evidence="1" type="ORF">RSO01_79950</name>
</gene>
<dbReference type="EMBL" id="BKAJ01000184">
    <property type="protein sequence ID" value="GEP60829.1"/>
    <property type="molecule type" value="Genomic_DNA"/>
</dbReference>
<proteinExistence type="predicted"/>
<accession>A0A512NPG5</accession>
<comment type="caution">
    <text evidence="1">The sequence shown here is derived from an EMBL/GenBank/DDBJ whole genome shotgun (WGS) entry which is preliminary data.</text>
</comment>
<dbReference type="AlphaFoldDB" id="A0A512NPG5"/>
<reference evidence="1 2" key="1">
    <citation type="submission" date="2019-07" db="EMBL/GenBank/DDBJ databases">
        <title>Whole genome shotgun sequence of Reyranella soli NBRC 108950.</title>
        <authorList>
            <person name="Hosoyama A."/>
            <person name="Uohara A."/>
            <person name="Ohji S."/>
            <person name="Ichikawa N."/>
        </authorList>
    </citation>
    <scope>NUCLEOTIDE SEQUENCE [LARGE SCALE GENOMIC DNA]</scope>
    <source>
        <strain evidence="1 2">NBRC 108950</strain>
    </source>
</reference>
<dbReference type="OrthoDB" id="5600162at2"/>
<evidence type="ECO:0000313" key="2">
    <source>
        <dbReference type="Proteomes" id="UP000321058"/>
    </source>
</evidence>